<evidence type="ECO:0000313" key="11">
    <source>
        <dbReference type="EMBL" id="RRJ65785.1"/>
    </source>
</evidence>
<comment type="function">
    <text evidence="9 10">Catalyzes hydrolysis of the D-alanyl-D-alanine dipeptide.</text>
</comment>
<dbReference type="EMBL" id="RRCN01000001">
    <property type="protein sequence ID" value="RRJ65785.1"/>
    <property type="molecule type" value="Genomic_DNA"/>
</dbReference>
<dbReference type="Proteomes" id="UP000267017">
    <property type="component" value="Unassembled WGS sequence"/>
</dbReference>
<dbReference type="HAMAP" id="MF_01924">
    <property type="entry name" value="A_A_dipeptidase"/>
    <property type="match status" value="1"/>
</dbReference>
<comment type="caution">
    <text evidence="11">The sequence shown here is derived from an EMBL/GenBank/DDBJ whole genome shotgun (WGS) entry which is preliminary data.</text>
</comment>
<evidence type="ECO:0000256" key="6">
    <source>
        <dbReference type="ARBA" id="ARBA00022997"/>
    </source>
</evidence>
<dbReference type="Pfam" id="PF01427">
    <property type="entry name" value="Peptidase_M15"/>
    <property type="match status" value="1"/>
</dbReference>
<dbReference type="PANTHER" id="PTHR43126:SF1">
    <property type="entry name" value="D-ALANYL-D-ALANINE DIPEPTIDASE"/>
    <property type="match status" value="1"/>
</dbReference>
<evidence type="ECO:0000256" key="8">
    <source>
        <dbReference type="ARBA" id="ARBA00023316"/>
    </source>
</evidence>
<dbReference type="GO" id="GO:0006508">
    <property type="term" value="P:proteolysis"/>
    <property type="evidence" value="ECO:0007669"/>
    <property type="project" value="UniProtKB-KW"/>
</dbReference>
<comment type="cofactor">
    <cofactor evidence="9">
        <name>Zn(2+)</name>
        <dbReference type="ChEBI" id="CHEBI:29105"/>
    </cofactor>
    <text evidence="9">Binds 1 zinc ion per subunit.</text>
</comment>
<feature type="binding site" evidence="9">
    <location>
        <position position="123"/>
    </location>
    <ligand>
        <name>Zn(2+)</name>
        <dbReference type="ChEBI" id="CHEBI:29105"/>
        <note>catalytic</note>
    </ligand>
</feature>
<name>A0A3P3U669_9BACL</name>
<dbReference type="Gene3D" id="3.30.1380.10">
    <property type="match status" value="1"/>
</dbReference>
<evidence type="ECO:0000256" key="4">
    <source>
        <dbReference type="ARBA" id="ARBA00022801"/>
    </source>
</evidence>
<feature type="binding site" evidence="9">
    <location>
        <position position="116"/>
    </location>
    <ligand>
        <name>Zn(2+)</name>
        <dbReference type="ChEBI" id="CHEBI:29105"/>
        <note>catalytic</note>
    </ligand>
</feature>
<dbReference type="AlphaFoldDB" id="A0A3P3U669"/>
<evidence type="ECO:0000256" key="9">
    <source>
        <dbReference type="HAMAP-Rule" id="MF_01924"/>
    </source>
</evidence>
<feature type="active site" description="Proton donor/acceptor" evidence="9">
    <location>
        <position position="181"/>
    </location>
</feature>
<evidence type="ECO:0000256" key="3">
    <source>
        <dbReference type="ARBA" id="ARBA00022723"/>
    </source>
</evidence>
<keyword evidence="8 10" id="KW-0961">Cell wall biogenesis/degradation</keyword>
<dbReference type="InterPro" id="IPR058213">
    <property type="entry name" value="VanX_actinomycetes/firmicutes"/>
</dbReference>
<dbReference type="PIRSF" id="PIRSF026671">
    <property type="entry name" value="AA_dipeptidase"/>
    <property type="match status" value="1"/>
</dbReference>
<dbReference type="RefSeq" id="WP_128633585.1">
    <property type="nucleotide sequence ID" value="NZ_RRCN01000001.1"/>
</dbReference>
<feature type="binding site" evidence="9">
    <location>
        <position position="184"/>
    </location>
    <ligand>
        <name>Zn(2+)</name>
        <dbReference type="ChEBI" id="CHEBI:29105"/>
        <note>catalytic</note>
    </ligand>
</feature>
<evidence type="ECO:0000256" key="2">
    <source>
        <dbReference type="ARBA" id="ARBA00022670"/>
    </source>
</evidence>
<accession>A0A3P3U669</accession>
<keyword evidence="5 9" id="KW-0862">Zinc</keyword>
<protein>
    <recommendedName>
        <fullName evidence="9 10">D-alanyl-D-alanine dipeptidase</fullName>
        <shortName evidence="9 10">D-Ala-D-Ala dipeptidase</shortName>
        <ecNumber evidence="9 10">3.4.13.22</ecNumber>
    </recommendedName>
</protein>
<sequence>MEKGFVFLDEVLPGIRWDAKYATWDNFTGKPVAGYEVNRIVGTHELAAALHVAQEQAAVLGYGLLLWDGYRPQRAVDRFLQWSEEPEDGLTKSKHYPNINRSEMIQKGYVAAQSGHSRGSAIDLTLYRLDTGALVPMGGDFDLMDVISHHEAKGITKAETKNRRLLRSIMESSGFNSYDYEWWHYTLKNEPYPSTYFDFPIALASRKEIRSQQGWQTRQKASL</sequence>
<keyword evidence="6 9" id="KW-0224">Dipeptidase</keyword>
<evidence type="ECO:0000256" key="10">
    <source>
        <dbReference type="PIRNR" id="PIRNR026671"/>
    </source>
</evidence>
<dbReference type="InterPro" id="IPR000755">
    <property type="entry name" value="A_A_dipeptidase"/>
</dbReference>
<dbReference type="NCBIfam" id="NF033115">
    <property type="entry name" value="dipept_VanX"/>
    <property type="match status" value="1"/>
</dbReference>
<dbReference type="SUPFAM" id="SSF55166">
    <property type="entry name" value="Hedgehog/DD-peptidase"/>
    <property type="match status" value="1"/>
</dbReference>
<feature type="site" description="Transition state stabilizer" evidence="9">
    <location>
        <position position="71"/>
    </location>
</feature>
<evidence type="ECO:0000256" key="5">
    <source>
        <dbReference type="ARBA" id="ARBA00022833"/>
    </source>
</evidence>
<dbReference type="GO" id="GO:0071555">
    <property type="term" value="P:cell wall organization"/>
    <property type="evidence" value="ECO:0007669"/>
    <property type="project" value="UniProtKB-KW"/>
</dbReference>
<dbReference type="CDD" id="cd14817">
    <property type="entry name" value="D-Ala-D-Ala_dipeptidase_VanX"/>
    <property type="match status" value="1"/>
</dbReference>
<keyword evidence="7 9" id="KW-0482">Metalloprotease</keyword>
<keyword evidence="12" id="KW-1185">Reference proteome</keyword>
<evidence type="ECO:0000256" key="1">
    <source>
        <dbReference type="ARBA" id="ARBA00001362"/>
    </source>
</evidence>
<dbReference type="GO" id="GO:0008237">
    <property type="term" value="F:metallopeptidase activity"/>
    <property type="evidence" value="ECO:0007669"/>
    <property type="project" value="UniProtKB-KW"/>
</dbReference>
<comment type="similarity">
    <text evidence="9 10">Belongs to the peptidase M15D family.</text>
</comment>
<dbReference type="GO" id="GO:0160237">
    <property type="term" value="F:D-Ala-D-Ala dipeptidase activity"/>
    <property type="evidence" value="ECO:0007669"/>
    <property type="project" value="UniProtKB-EC"/>
</dbReference>
<dbReference type="GO" id="GO:0008270">
    <property type="term" value="F:zinc ion binding"/>
    <property type="evidence" value="ECO:0007669"/>
    <property type="project" value="UniProtKB-UniRule"/>
</dbReference>
<comment type="catalytic activity">
    <reaction evidence="1 9 10">
        <text>D-alanyl-D-alanine + H2O = 2 D-alanine</text>
        <dbReference type="Rhea" id="RHEA:20661"/>
        <dbReference type="ChEBI" id="CHEBI:15377"/>
        <dbReference type="ChEBI" id="CHEBI:57416"/>
        <dbReference type="ChEBI" id="CHEBI:57822"/>
        <dbReference type="EC" id="3.4.13.22"/>
    </reaction>
</comment>
<dbReference type="OrthoDB" id="9801430at2"/>
<dbReference type="InterPro" id="IPR009045">
    <property type="entry name" value="Zn_M74/Hedgehog-like"/>
</dbReference>
<organism evidence="11 12">
    <name type="scientific">Paenibacillus oralis</name>
    <dbReference type="NCBI Taxonomy" id="2490856"/>
    <lineage>
        <taxon>Bacteria</taxon>
        <taxon>Bacillati</taxon>
        <taxon>Bacillota</taxon>
        <taxon>Bacilli</taxon>
        <taxon>Bacillales</taxon>
        <taxon>Paenibacillaceae</taxon>
        <taxon>Paenibacillus</taxon>
    </lineage>
</organism>
<dbReference type="PANTHER" id="PTHR43126">
    <property type="entry name" value="D-ALANYL-D-ALANINE DIPEPTIDASE"/>
    <property type="match status" value="1"/>
</dbReference>
<gene>
    <name evidence="11" type="primary">vanX</name>
    <name evidence="11" type="ORF">EHV15_24860</name>
</gene>
<keyword evidence="3 9" id="KW-0479">Metal-binding</keyword>
<proteinExistence type="inferred from homology"/>
<reference evidence="11 12" key="1">
    <citation type="submission" date="2018-11" db="EMBL/GenBank/DDBJ databases">
        <title>Genome sequencing of Paenibacillus sp. KCOM 3021 (= ChDC PVNT-B20).</title>
        <authorList>
            <person name="Kook J.-K."/>
            <person name="Park S.-N."/>
            <person name="Lim Y.K."/>
        </authorList>
    </citation>
    <scope>NUCLEOTIDE SEQUENCE [LARGE SCALE GENOMIC DNA]</scope>
    <source>
        <strain evidence="11 12">KCOM 3021</strain>
    </source>
</reference>
<evidence type="ECO:0000256" key="7">
    <source>
        <dbReference type="ARBA" id="ARBA00023049"/>
    </source>
</evidence>
<keyword evidence="2 9" id="KW-0645">Protease</keyword>
<dbReference type="EC" id="3.4.13.22" evidence="9 10"/>
<keyword evidence="4 9" id="KW-0378">Hydrolase</keyword>
<evidence type="ECO:0000313" key="12">
    <source>
        <dbReference type="Proteomes" id="UP000267017"/>
    </source>
</evidence>